<proteinExistence type="predicted"/>
<dbReference type="CDD" id="cd00170">
    <property type="entry name" value="SEC14"/>
    <property type="match status" value="1"/>
</dbReference>
<dbReference type="PANTHER" id="PTHR45824">
    <property type="entry name" value="GH16843P"/>
    <property type="match status" value="1"/>
</dbReference>
<dbReference type="STRING" id="765257.A0A0C9ZIC5"/>
<gene>
    <name evidence="3" type="ORF">PISMIDRAFT_90130</name>
</gene>
<dbReference type="OrthoDB" id="75724at2759"/>
<evidence type="ECO:0000256" key="1">
    <source>
        <dbReference type="SAM" id="MobiDB-lite"/>
    </source>
</evidence>
<dbReference type="HOGENOM" id="CLU_014001_1_1_1"/>
<dbReference type="PROSITE" id="PS50191">
    <property type="entry name" value="CRAL_TRIO"/>
    <property type="match status" value="1"/>
</dbReference>
<dbReference type="Proteomes" id="UP000054018">
    <property type="component" value="Unassembled WGS sequence"/>
</dbReference>
<feature type="domain" description="CRAL-TRIO" evidence="2">
    <location>
        <begin position="118"/>
        <end position="289"/>
    </location>
</feature>
<dbReference type="InterPro" id="IPR052578">
    <property type="entry name" value="PI_Transfer_CRAL-TRIO"/>
</dbReference>
<dbReference type="Pfam" id="PF00650">
    <property type="entry name" value="CRAL_TRIO"/>
    <property type="match status" value="1"/>
</dbReference>
<dbReference type="Gene3D" id="3.40.525.10">
    <property type="entry name" value="CRAL-TRIO lipid binding domain"/>
    <property type="match status" value="1"/>
</dbReference>
<reference evidence="4" key="2">
    <citation type="submission" date="2015-01" db="EMBL/GenBank/DDBJ databases">
        <title>Evolutionary Origins and Diversification of the Mycorrhizal Mutualists.</title>
        <authorList>
            <consortium name="DOE Joint Genome Institute"/>
            <consortium name="Mycorrhizal Genomics Consortium"/>
            <person name="Kohler A."/>
            <person name="Kuo A."/>
            <person name="Nagy L.G."/>
            <person name="Floudas D."/>
            <person name="Copeland A."/>
            <person name="Barry K.W."/>
            <person name="Cichocki N."/>
            <person name="Veneault-Fourrey C."/>
            <person name="LaButti K."/>
            <person name="Lindquist E.A."/>
            <person name="Lipzen A."/>
            <person name="Lundell T."/>
            <person name="Morin E."/>
            <person name="Murat C."/>
            <person name="Riley R."/>
            <person name="Ohm R."/>
            <person name="Sun H."/>
            <person name="Tunlid A."/>
            <person name="Henrissat B."/>
            <person name="Grigoriev I.V."/>
            <person name="Hibbett D.S."/>
            <person name="Martin F."/>
        </authorList>
    </citation>
    <scope>NUCLEOTIDE SEQUENCE [LARGE SCALE GENOMIC DNA]</scope>
    <source>
        <strain evidence="4">441</strain>
    </source>
</reference>
<dbReference type="AlphaFoldDB" id="A0A0C9ZIC5"/>
<dbReference type="InterPro" id="IPR011074">
    <property type="entry name" value="CRAL/TRIO_N_dom"/>
</dbReference>
<evidence type="ECO:0000313" key="3">
    <source>
        <dbReference type="EMBL" id="KIK28961.1"/>
    </source>
</evidence>
<dbReference type="Pfam" id="PF03765">
    <property type="entry name" value="CRAL_TRIO_N"/>
    <property type="match status" value="1"/>
</dbReference>
<dbReference type="InterPro" id="IPR036273">
    <property type="entry name" value="CRAL/TRIO_N_dom_sf"/>
</dbReference>
<dbReference type="SMART" id="SM01100">
    <property type="entry name" value="CRAL_TRIO_N"/>
    <property type="match status" value="1"/>
</dbReference>
<dbReference type="SUPFAM" id="SSF46938">
    <property type="entry name" value="CRAL/TRIO N-terminal domain"/>
    <property type="match status" value="1"/>
</dbReference>
<dbReference type="SMART" id="SM00516">
    <property type="entry name" value="SEC14"/>
    <property type="match status" value="1"/>
</dbReference>
<sequence>MATVHVPLPVPAHPNTQPPPELTGKAKLEYDRVLAHFANPEYCLPGTPSEKSSKLMEEECMWLSYECLLRYIRAAKHDVALAIKRIEDTLKWRRDFGIYDVLTAELVEPEAVTGKEFLFGYDTCGRPGLYMCPSKQNTEEGPRQIQFVVWVLERAIDLMGPGVETLALMIDFADKAKNSSISTARTVLNILQSHYPERLGVSLIAHLPWLLHAFFKLITPLIDPLTRTKMIFNPLFELDQLVHDGWGGTQMFAYDHDTYWPVLVEMCEKRREDMARMWRKLGGVVGIKEWDVKVGLRDEKADEEKPVVFEETSQ</sequence>
<dbReference type="InterPro" id="IPR036865">
    <property type="entry name" value="CRAL-TRIO_dom_sf"/>
</dbReference>
<protein>
    <recommendedName>
        <fullName evidence="2">CRAL-TRIO domain-containing protein</fullName>
    </recommendedName>
</protein>
<dbReference type="PANTHER" id="PTHR45824:SF29">
    <property type="entry name" value="GH16843P"/>
    <property type="match status" value="1"/>
</dbReference>
<reference evidence="3 4" key="1">
    <citation type="submission" date="2014-04" db="EMBL/GenBank/DDBJ databases">
        <authorList>
            <consortium name="DOE Joint Genome Institute"/>
            <person name="Kuo A."/>
            <person name="Kohler A."/>
            <person name="Costa M.D."/>
            <person name="Nagy L.G."/>
            <person name="Floudas D."/>
            <person name="Copeland A."/>
            <person name="Barry K.W."/>
            <person name="Cichocki N."/>
            <person name="Veneault-Fourrey C."/>
            <person name="LaButti K."/>
            <person name="Lindquist E.A."/>
            <person name="Lipzen A."/>
            <person name="Lundell T."/>
            <person name="Morin E."/>
            <person name="Murat C."/>
            <person name="Sun H."/>
            <person name="Tunlid A."/>
            <person name="Henrissat B."/>
            <person name="Grigoriev I.V."/>
            <person name="Hibbett D.S."/>
            <person name="Martin F."/>
            <person name="Nordberg H.P."/>
            <person name="Cantor M.N."/>
            <person name="Hua S.X."/>
        </authorList>
    </citation>
    <scope>NUCLEOTIDE SEQUENCE [LARGE SCALE GENOMIC DNA]</scope>
    <source>
        <strain evidence="3 4">441</strain>
    </source>
</reference>
<dbReference type="SUPFAM" id="SSF52087">
    <property type="entry name" value="CRAL/TRIO domain"/>
    <property type="match status" value="1"/>
</dbReference>
<organism evidence="3 4">
    <name type="scientific">Pisolithus microcarpus 441</name>
    <dbReference type="NCBI Taxonomy" id="765257"/>
    <lineage>
        <taxon>Eukaryota</taxon>
        <taxon>Fungi</taxon>
        <taxon>Dikarya</taxon>
        <taxon>Basidiomycota</taxon>
        <taxon>Agaricomycotina</taxon>
        <taxon>Agaricomycetes</taxon>
        <taxon>Agaricomycetidae</taxon>
        <taxon>Boletales</taxon>
        <taxon>Sclerodermatineae</taxon>
        <taxon>Pisolithaceae</taxon>
        <taxon>Pisolithus</taxon>
    </lineage>
</organism>
<keyword evidence="4" id="KW-1185">Reference proteome</keyword>
<dbReference type="GO" id="GO:0008526">
    <property type="term" value="F:phosphatidylinositol transfer activity"/>
    <property type="evidence" value="ECO:0007669"/>
    <property type="project" value="TreeGrafter"/>
</dbReference>
<name>A0A0C9ZIC5_9AGAM</name>
<feature type="compositionally biased region" description="Pro residues" evidence="1">
    <location>
        <begin position="8"/>
        <end position="21"/>
    </location>
</feature>
<accession>A0A0C9ZIC5</accession>
<dbReference type="EMBL" id="KN833691">
    <property type="protein sequence ID" value="KIK28961.1"/>
    <property type="molecule type" value="Genomic_DNA"/>
</dbReference>
<dbReference type="InterPro" id="IPR001251">
    <property type="entry name" value="CRAL-TRIO_dom"/>
</dbReference>
<evidence type="ECO:0000259" key="2">
    <source>
        <dbReference type="PROSITE" id="PS50191"/>
    </source>
</evidence>
<feature type="region of interest" description="Disordered" evidence="1">
    <location>
        <begin position="1"/>
        <end position="22"/>
    </location>
</feature>
<evidence type="ECO:0000313" key="4">
    <source>
        <dbReference type="Proteomes" id="UP000054018"/>
    </source>
</evidence>